<dbReference type="HOGENOM" id="CLU_3069567_0_0_1"/>
<reference evidence="2" key="2">
    <citation type="submission" date="2015-01" db="EMBL/GenBank/DDBJ databases">
        <title>Evolutionary Origins and Diversification of the Mycorrhizal Mutualists.</title>
        <authorList>
            <consortium name="DOE Joint Genome Institute"/>
            <consortium name="Mycorrhizal Genomics Consortium"/>
            <person name="Kohler A."/>
            <person name="Kuo A."/>
            <person name="Nagy L.G."/>
            <person name="Floudas D."/>
            <person name="Copeland A."/>
            <person name="Barry K.W."/>
            <person name="Cichocki N."/>
            <person name="Veneault-Fourrey C."/>
            <person name="LaButti K."/>
            <person name="Lindquist E.A."/>
            <person name="Lipzen A."/>
            <person name="Lundell T."/>
            <person name="Morin E."/>
            <person name="Murat C."/>
            <person name="Riley R."/>
            <person name="Ohm R."/>
            <person name="Sun H."/>
            <person name="Tunlid A."/>
            <person name="Henrissat B."/>
            <person name="Grigoriev I.V."/>
            <person name="Hibbett D.S."/>
            <person name="Martin F."/>
        </authorList>
    </citation>
    <scope>NUCLEOTIDE SEQUENCE [LARGE SCALE GENOMIC DNA]</scope>
    <source>
        <strain evidence="2">441</strain>
    </source>
</reference>
<evidence type="ECO:0000313" key="2">
    <source>
        <dbReference type="Proteomes" id="UP000054018"/>
    </source>
</evidence>
<keyword evidence="2" id="KW-1185">Reference proteome</keyword>
<dbReference type="EMBL" id="KN833824">
    <property type="protein sequence ID" value="KIK17583.1"/>
    <property type="molecule type" value="Genomic_DNA"/>
</dbReference>
<name>A0A0C9ZC91_9AGAM</name>
<evidence type="ECO:0000313" key="1">
    <source>
        <dbReference type="EMBL" id="KIK17583.1"/>
    </source>
</evidence>
<gene>
    <name evidence="1" type="ORF">PISMIDRAFT_685185</name>
</gene>
<dbReference type="Proteomes" id="UP000054018">
    <property type="component" value="Unassembled WGS sequence"/>
</dbReference>
<accession>A0A0C9ZC91</accession>
<protein>
    <submittedName>
        <fullName evidence="1">Uncharacterized protein</fullName>
    </submittedName>
</protein>
<reference evidence="1 2" key="1">
    <citation type="submission" date="2014-04" db="EMBL/GenBank/DDBJ databases">
        <authorList>
            <consortium name="DOE Joint Genome Institute"/>
            <person name="Kuo A."/>
            <person name="Kohler A."/>
            <person name="Costa M.D."/>
            <person name="Nagy L.G."/>
            <person name="Floudas D."/>
            <person name="Copeland A."/>
            <person name="Barry K.W."/>
            <person name="Cichocki N."/>
            <person name="Veneault-Fourrey C."/>
            <person name="LaButti K."/>
            <person name="Lindquist E.A."/>
            <person name="Lipzen A."/>
            <person name="Lundell T."/>
            <person name="Morin E."/>
            <person name="Murat C."/>
            <person name="Sun H."/>
            <person name="Tunlid A."/>
            <person name="Henrissat B."/>
            <person name="Grigoriev I.V."/>
            <person name="Hibbett D.S."/>
            <person name="Martin F."/>
            <person name="Nordberg H.P."/>
            <person name="Cantor M.N."/>
            <person name="Hua S.X."/>
        </authorList>
    </citation>
    <scope>NUCLEOTIDE SEQUENCE [LARGE SCALE GENOMIC DNA]</scope>
    <source>
        <strain evidence="1 2">441</strain>
    </source>
</reference>
<organism evidence="1 2">
    <name type="scientific">Pisolithus microcarpus 441</name>
    <dbReference type="NCBI Taxonomy" id="765257"/>
    <lineage>
        <taxon>Eukaryota</taxon>
        <taxon>Fungi</taxon>
        <taxon>Dikarya</taxon>
        <taxon>Basidiomycota</taxon>
        <taxon>Agaricomycotina</taxon>
        <taxon>Agaricomycetes</taxon>
        <taxon>Agaricomycetidae</taxon>
        <taxon>Boletales</taxon>
        <taxon>Sclerodermatineae</taxon>
        <taxon>Pisolithaceae</taxon>
        <taxon>Pisolithus</taxon>
    </lineage>
</organism>
<sequence length="53" mass="6123">MDGQATRYTPRGASWLRNDILLDTTTLQHTLDDSTNEHASNLTLQLIHNYPRR</sequence>
<proteinExistence type="predicted"/>
<dbReference type="AlphaFoldDB" id="A0A0C9ZC91"/>